<dbReference type="Pfam" id="PF06602">
    <property type="entry name" value="Myotub-related"/>
    <property type="match status" value="1"/>
</dbReference>
<dbReference type="EMBL" id="CACRXK020023007">
    <property type="protein sequence ID" value="CAB4037376.1"/>
    <property type="molecule type" value="Genomic_DNA"/>
</dbReference>
<dbReference type="InterPro" id="IPR030564">
    <property type="entry name" value="Myotubularin"/>
</dbReference>
<sequence length="146" mass="16575">MGFDKDQAWKITDINSKFEVCSSYPKLHIVPSLITDEMLENIAKFRASRRFPSAVWRHSKNGAVIVRCSQPEVGVWYWRCNHDEFYLNTLGIVADSAKHLVNGKKKPHAPLDSSDDTSGDDLDMPHTNRFAGMLVLLLTQWCLSPV</sequence>
<evidence type="ECO:0000313" key="2">
    <source>
        <dbReference type="EMBL" id="CAB4037376.1"/>
    </source>
</evidence>
<protein>
    <submittedName>
        <fullName evidence="2">Uncharacterized protein</fullName>
    </submittedName>
</protein>
<dbReference type="GO" id="GO:0046856">
    <property type="term" value="P:phosphatidylinositol dephosphorylation"/>
    <property type="evidence" value="ECO:0007669"/>
    <property type="project" value="TreeGrafter"/>
</dbReference>
<proteinExistence type="inferred from homology"/>
<dbReference type="InterPro" id="IPR029021">
    <property type="entry name" value="Prot-tyrosine_phosphatase-like"/>
</dbReference>
<dbReference type="Proteomes" id="UP001152795">
    <property type="component" value="Unassembled WGS sequence"/>
</dbReference>
<evidence type="ECO:0000256" key="1">
    <source>
        <dbReference type="ARBA" id="ARBA00007471"/>
    </source>
</evidence>
<dbReference type="PROSITE" id="PS51339">
    <property type="entry name" value="PPASE_MYOTUBULARIN"/>
    <property type="match status" value="1"/>
</dbReference>
<dbReference type="PANTHER" id="PTHR10807:SF75">
    <property type="entry name" value="PHOSPHATIDYLINOSITOL-3-PHOSPHATE PHOSPHATASE"/>
    <property type="match status" value="1"/>
</dbReference>
<name>A0A6S7JWV6_PARCT</name>
<dbReference type="GO" id="GO:0004438">
    <property type="term" value="F:phosphatidylinositol-3-phosphate phosphatase activity"/>
    <property type="evidence" value="ECO:0007669"/>
    <property type="project" value="TreeGrafter"/>
</dbReference>
<dbReference type="GO" id="GO:0016020">
    <property type="term" value="C:membrane"/>
    <property type="evidence" value="ECO:0007669"/>
    <property type="project" value="TreeGrafter"/>
</dbReference>
<dbReference type="AlphaFoldDB" id="A0A6S7JWV6"/>
<dbReference type="GO" id="GO:0019903">
    <property type="term" value="F:protein phosphatase binding"/>
    <property type="evidence" value="ECO:0007669"/>
    <property type="project" value="TreeGrafter"/>
</dbReference>
<dbReference type="OrthoDB" id="271628at2759"/>
<dbReference type="SUPFAM" id="SSF52799">
    <property type="entry name" value="(Phosphotyrosine protein) phosphatases II"/>
    <property type="match status" value="1"/>
</dbReference>
<accession>A0A6S7JWV6</accession>
<dbReference type="InterPro" id="IPR010569">
    <property type="entry name" value="Myotubularin-like_Pase_dom"/>
</dbReference>
<dbReference type="GO" id="GO:0005737">
    <property type="term" value="C:cytoplasm"/>
    <property type="evidence" value="ECO:0007669"/>
    <property type="project" value="TreeGrafter"/>
</dbReference>
<gene>
    <name evidence="2" type="ORF">PACLA_8A030249</name>
</gene>
<reference evidence="2" key="1">
    <citation type="submission" date="2020-04" db="EMBL/GenBank/DDBJ databases">
        <authorList>
            <person name="Alioto T."/>
            <person name="Alioto T."/>
            <person name="Gomez Garrido J."/>
        </authorList>
    </citation>
    <scope>NUCLEOTIDE SEQUENCE</scope>
    <source>
        <strain evidence="2">A484AB</strain>
    </source>
</reference>
<organism evidence="2 3">
    <name type="scientific">Paramuricea clavata</name>
    <name type="common">Red gorgonian</name>
    <name type="synonym">Violescent sea-whip</name>
    <dbReference type="NCBI Taxonomy" id="317549"/>
    <lineage>
        <taxon>Eukaryota</taxon>
        <taxon>Metazoa</taxon>
        <taxon>Cnidaria</taxon>
        <taxon>Anthozoa</taxon>
        <taxon>Octocorallia</taxon>
        <taxon>Malacalcyonacea</taxon>
        <taxon>Plexauridae</taxon>
        <taxon>Paramuricea</taxon>
    </lineage>
</organism>
<comment type="caution">
    <text evidence="2">The sequence shown here is derived from an EMBL/GenBank/DDBJ whole genome shotgun (WGS) entry which is preliminary data.</text>
</comment>
<keyword evidence="3" id="KW-1185">Reference proteome</keyword>
<comment type="similarity">
    <text evidence="1">Belongs to the protein-tyrosine phosphatase family. Non-receptor class myotubularin subfamily.</text>
</comment>
<dbReference type="PANTHER" id="PTHR10807">
    <property type="entry name" value="MYOTUBULARIN-RELATED"/>
    <property type="match status" value="1"/>
</dbReference>
<evidence type="ECO:0000313" key="3">
    <source>
        <dbReference type="Proteomes" id="UP001152795"/>
    </source>
</evidence>
<dbReference type="GO" id="GO:0052629">
    <property type="term" value="F:phosphatidylinositol-3,5-bisphosphate 3-phosphatase activity"/>
    <property type="evidence" value="ECO:0007669"/>
    <property type="project" value="TreeGrafter"/>
</dbReference>
<dbReference type="GO" id="GO:0010506">
    <property type="term" value="P:regulation of autophagy"/>
    <property type="evidence" value="ECO:0007669"/>
    <property type="project" value="TreeGrafter"/>
</dbReference>